<dbReference type="Gene3D" id="3.40.50.300">
    <property type="entry name" value="P-loop containing nucleotide triphosphate hydrolases"/>
    <property type="match status" value="1"/>
</dbReference>
<dbReference type="Gene3D" id="3.40.1360.10">
    <property type="match status" value="1"/>
</dbReference>
<proteinExistence type="predicted"/>
<dbReference type="Pfam" id="PF13481">
    <property type="entry name" value="AAA_25"/>
    <property type="match status" value="1"/>
</dbReference>
<evidence type="ECO:0000313" key="2">
    <source>
        <dbReference type="EMBL" id="AKH47252.1"/>
    </source>
</evidence>
<dbReference type="EMBL" id="KR029590">
    <property type="protein sequence ID" value="AKH47252.1"/>
    <property type="molecule type" value="Genomic_DNA"/>
</dbReference>
<dbReference type="InterPro" id="IPR038724">
    <property type="entry name" value="RepA"/>
</dbReference>
<dbReference type="CDD" id="cd01125">
    <property type="entry name" value="RepA_RSF1010_like"/>
    <property type="match status" value="1"/>
</dbReference>
<organism evidence="2">
    <name type="scientific">uncultured marine virus</name>
    <dbReference type="NCBI Taxonomy" id="186617"/>
    <lineage>
        <taxon>Viruses</taxon>
        <taxon>environmental samples</taxon>
    </lineage>
</organism>
<sequence length="533" mass="58606">MDDIGNLLPAIAERFLGEPSSRRGVTLAYGTHGSLKLDLGKGTWFDHENDVGGGVVDLLLREVPELAKAEPGSIADYLHNEFGLEKRENGARYDLEGLRTPPTPRSVVATYQYRDESGAVLYEIDRIEWIENGKRQKTFRQHQVKDGQRLPNKGDARSVLWRLPEILASTGLVVIGEGEKTVQALVDHGFYATTCDGGSKNWDLTHSASLRDRDVLILPDNDDAGRAHADKVAASLKDFAASVRILELPDLPHKGDAYDWFAAGHTATELRDLADSVPVIEQAELQAITPIPVMSMLEVMSMPPNEWLVEGQIPEKSVSAIYGPSGSGKTFLALDMMLSVAHDRAWQGNYVREGAVFYIAGEGVSGLRKRLHAWHKHHQVEASAPFYVIGQAVILNSTQAIDDLIQTIDQVRGGQQVQAVVFDTLARCFGGDENDARAMGEAIQAMDLIKRYFDCAVVAVHHTGKSVDKGLRGSSALLGALDSSLQVTGEDGYLRLKMDKQKDDIELGEAWFSMDQVKFQAHALDDPQDKPWC</sequence>
<reference evidence="2" key="2">
    <citation type="submission" date="2015-03" db="EMBL/GenBank/DDBJ databases">
        <authorList>
            <person name="Chow C.-E.T."/>
            <person name="Winget D.M."/>
            <person name="White R.A.III."/>
            <person name="Hallam S.J."/>
            <person name="Suttle C.A."/>
        </authorList>
    </citation>
    <scope>NUCLEOTIDE SEQUENCE</scope>
    <source>
        <strain evidence="2">H4084944</strain>
    </source>
</reference>
<name>A0A0F7L738_9VIRU</name>
<dbReference type="InterPro" id="IPR027417">
    <property type="entry name" value="P-loop_NTPase"/>
</dbReference>
<accession>A0A0F7L738</accession>
<dbReference type="SUPFAM" id="SSF52540">
    <property type="entry name" value="P-loop containing nucleoside triphosphate hydrolases"/>
    <property type="match status" value="1"/>
</dbReference>
<dbReference type="CDD" id="cd01029">
    <property type="entry name" value="TOPRIM_primases"/>
    <property type="match status" value="1"/>
</dbReference>
<dbReference type="InterPro" id="IPR003593">
    <property type="entry name" value="AAA+_ATPase"/>
</dbReference>
<dbReference type="InterPro" id="IPR034154">
    <property type="entry name" value="TOPRIM_DnaG/twinkle"/>
</dbReference>
<dbReference type="SMART" id="SM00382">
    <property type="entry name" value="AAA"/>
    <property type="match status" value="1"/>
</dbReference>
<feature type="domain" description="AAA+ ATPase" evidence="1">
    <location>
        <begin position="315"/>
        <end position="491"/>
    </location>
</feature>
<reference evidence="2" key="1">
    <citation type="journal article" date="2015" name="Front. Microbiol.">
        <title>Combining genomic sequencing methods to explore viral diversity and reveal potential virus-host interactions.</title>
        <authorList>
            <person name="Chow C.E."/>
            <person name="Winget D.M."/>
            <person name="White R.A.III."/>
            <person name="Hallam S.J."/>
            <person name="Suttle C.A."/>
        </authorList>
    </citation>
    <scope>NUCLEOTIDE SEQUENCE</scope>
    <source>
        <strain evidence="2">H4084944</strain>
    </source>
</reference>
<protein>
    <submittedName>
        <fullName evidence="2">Putative AAA ATPase</fullName>
    </submittedName>
</protein>
<evidence type="ECO:0000259" key="1">
    <source>
        <dbReference type="SMART" id="SM00382"/>
    </source>
</evidence>